<accession>A0A310SD73</accession>
<sequence length="56" mass="6295">MPVTTPGVFPLERRRHTHVHTCILVSSFLVSPDGKHIRHEMDGCSVSDNEVLTLNQ</sequence>
<evidence type="ECO:0000313" key="1">
    <source>
        <dbReference type="EMBL" id="OAD58237.1"/>
    </source>
</evidence>
<organism evidence="1 2">
    <name type="scientific">Eufriesea mexicana</name>
    <dbReference type="NCBI Taxonomy" id="516756"/>
    <lineage>
        <taxon>Eukaryota</taxon>
        <taxon>Metazoa</taxon>
        <taxon>Ecdysozoa</taxon>
        <taxon>Arthropoda</taxon>
        <taxon>Hexapoda</taxon>
        <taxon>Insecta</taxon>
        <taxon>Pterygota</taxon>
        <taxon>Neoptera</taxon>
        <taxon>Endopterygota</taxon>
        <taxon>Hymenoptera</taxon>
        <taxon>Apocrita</taxon>
        <taxon>Aculeata</taxon>
        <taxon>Apoidea</taxon>
        <taxon>Anthophila</taxon>
        <taxon>Apidae</taxon>
        <taxon>Eufriesea</taxon>
    </lineage>
</organism>
<proteinExistence type="predicted"/>
<reference evidence="1 2" key="1">
    <citation type="submission" date="2015-07" db="EMBL/GenBank/DDBJ databases">
        <title>The genome of Eufriesea mexicana.</title>
        <authorList>
            <person name="Pan H."/>
            <person name="Kapheim K."/>
        </authorList>
    </citation>
    <scope>NUCLEOTIDE SEQUENCE [LARGE SCALE GENOMIC DNA]</scope>
    <source>
        <strain evidence="1">0111107269</strain>
        <tissue evidence="1">Whole body</tissue>
    </source>
</reference>
<keyword evidence="2" id="KW-1185">Reference proteome</keyword>
<dbReference type="Proteomes" id="UP000250275">
    <property type="component" value="Unassembled WGS sequence"/>
</dbReference>
<gene>
    <name evidence="1" type="ORF">WN48_00249</name>
</gene>
<dbReference type="EMBL" id="KQ761076">
    <property type="protein sequence ID" value="OAD58237.1"/>
    <property type="molecule type" value="Genomic_DNA"/>
</dbReference>
<name>A0A310SD73_9HYME</name>
<protein>
    <submittedName>
        <fullName evidence="1">Uncharacterized protein</fullName>
    </submittedName>
</protein>
<dbReference type="AlphaFoldDB" id="A0A310SD73"/>
<evidence type="ECO:0000313" key="2">
    <source>
        <dbReference type="Proteomes" id="UP000250275"/>
    </source>
</evidence>